<keyword evidence="8" id="KW-1003">Cell membrane</keyword>
<evidence type="ECO:0000256" key="15">
    <source>
        <dbReference type="ARBA" id="ARBA00022960"/>
    </source>
</evidence>
<dbReference type="GO" id="GO:0008360">
    <property type="term" value="P:regulation of cell shape"/>
    <property type="evidence" value="ECO:0007669"/>
    <property type="project" value="UniProtKB-KW"/>
</dbReference>
<dbReference type="AlphaFoldDB" id="A0A099IBF6"/>
<evidence type="ECO:0000256" key="14">
    <source>
        <dbReference type="ARBA" id="ARBA00022801"/>
    </source>
</evidence>
<comment type="similarity">
    <text evidence="5">In the N-terminal section; belongs to the glycosyltransferase 51 family.</text>
</comment>
<evidence type="ECO:0000256" key="8">
    <source>
        <dbReference type="ARBA" id="ARBA00022475"/>
    </source>
</evidence>
<dbReference type="PANTHER" id="PTHR32282:SF15">
    <property type="entry name" value="PENICILLIN-BINDING PROTEIN 1C"/>
    <property type="match status" value="1"/>
</dbReference>
<dbReference type="EC" id="3.4.16.4" evidence="6"/>
<keyword evidence="10" id="KW-0645">Protease</keyword>
<evidence type="ECO:0000259" key="27">
    <source>
        <dbReference type="Pfam" id="PF00912"/>
    </source>
</evidence>
<name>A0A099IBF6_CLOIN</name>
<keyword evidence="17" id="KW-0573">Peptidoglycan synthesis</keyword>
<evidence type="ECO:0000256" key="18">
    <source>
        <dbReference type="ARBA" id="ARBA00022989"/>
    </source>
</evidence>
<keyword evidence="9" id="KW-0121">Carboxypeptidase</keyword>
<evidence type="ECO:0000256" key="2">
    <source>
        <dbReference type="ARBA" id="ARBA00004401"/>
    </source>
</evidence>
<organism evidence="28 29">
    <name type="scientific">Clostridium innocuum</name>
    <dbReference type="NCBI Taxonomy" id="1522"/>
    <lineage>
        <taxon>Bacteria</taxon>
        <taxon>Bacillati</taxon>
        <taxon>Bacillota</taxon>
        <taxon>Clostridia</taxon>
        <taxon>Eubacteriales</taxon>
        <taxon>Clostridiaceae</taxon>
        <taxon>Clostridium</taxon>
    </lineage>
</organism>
<evidence type="ECO:0000256" key="22">
    <source>
        <dbReference type="ARBA" id="ARBA00023316"/>
    </source>
</evidence>
<evidence type="ECO:0000256" key="21">
    <source>
        <dbReference type="ARBA" id="ARBA00023268"/>
    </source>
</evidence>
<comment type="pathway">
    <text evidence="3">Cell wall biogenesis; peptidoglycan biosynthesis.</text>
</comment>
<evidence type="ECO:0000256" key="25">
    <source>
        <dbReference type="ARBA" id="ARBA00049902"/>
    </source>
</evidence>
<evidence type="ECO:0000256" key="6">
    <source>
        <dbReference type="ARBA" id="ARBA00012448"/>
    </source>
</evidence>
<evidence type="ECO:0000313" key="29">
    <source>
        <dbReference type="Proteomes" id="UP000030008"/>
    </source>
</evidence>
<evidence type="ECO:0000256" key="3">
    <source>
        <dbReference type="ARBA" id="ARBA00004752"/>
    </source>
</evidence>
<evidence type="ECO:0000256" key="4">
    <source>
        <dbReference type="ARBA" id="ARBA00007090"/>
    </source>
</evidence>
<dbReference type="GO" id="GO:0006508">
    <property type="term" value="P:proteolysis"/>
    <property type="evidence" value="ECO:0007669"/>
    <property type="project" value="UniProtKB-KW"/>
</dbReference>
<evidence type="ECO:0000313" key="28">
    <source>
        <dbReference type="EMBL" id="KGJ55005.1"/>
    </source>
</evidence>
<dbReference type="Proteomes" id="UP000030008">
    <property type="component" value="Unassembled WGS sequence"/>
</dbReference>
<keyword evidence="21" id="KW-0511">Multifunctional enzyme</keyword>
<dbReference type="FunFam" id="1.10.3810.10:FF:000001">
    <property type="entry name" value="Penicillin-binding protein 1A"/>
    <property type="match status" value="1"/>
</dbReference>
<dbReference type="PANTHER" id="PTHR32282">
    <property type="entry name" value="BINDING PROTEIN TRANSPEPTIDASE, PUTATIVE-RELATED"/>
    <property type="match status" value="1"/>
</dbReference>
<evidence type="ECO:0000256" key="24">
    <source>
        <dbReference type="ARBA" id="ARBA00044770"/>
    </source>
</evidence>
<sequence length="233" mass="26737">MKIIRKLFLILLLIVLIALTLFVGLGFVNYVKATNEVSISEKVEEIKHKKSYVTYDEISEELLQATVAIEDRRFYEHHGVEYRSMARALYQNVLAGQIRGGGSTITQQLAKNMYYTYQPSYLRKVSEIFTAYDLERELSKKEILELYVNVINYGDNYIGIKAASEGYFHKEPKDLTLDEATLLAGLPQSPANYQLSNHESAARNRQVQVLNAMIRENMIDEQQKAAVMKQVEK</sequence>
<dbReference type="GO" id="GO:0071555">
    <property type="term" value="P:cell wall organization"/>
    <property type="evidence" value="ECO:0007669"/>
    <property type="project" value="UniProtKB-KW"/>
</dbReference>
<keyword evidence="20" id="KW-0046">Antibiotic resistance</keyword>
<dbReference type="SUPFAM" id="SSF53955">
    <property type="entry name" value="Lysozyme-like"/>
    <property type="match status" value="1"/>
</dbReference>
<proteinExistence type="inferred from homology"/>
<keyword evidence="15" id="KW-0133">Cell shape</keyword>
<evidence type="ECO:0000256" key="16">
    <source>
        <dbReference type="ARBA" id="ARBA00022968"/>
    </source>
</evidence>
<comment type="similarity">
    <text evidence="4">In the C-terminal section; belongs to the transpeptidase family.</text>
</comment>
<feature type="domain" description="Glycosyl transferase family 51" evidence="27">
    <location>
        <begin position="44"/>
        <end position="213"/>
    </location>
</feature>
<dbReference type="GO" id="GO:0046677">
    <property type="term" value="P:response to antibiotic"/>
    <property type="evidence" value="ECO:0007669"/>
    <property type="project" value="UniProtKB-KW"/>
</dbReference>
<dbReference type="Pfam" id="PF00912">
    <property type="entry name" value="Transgly"/>
    <property type="match status" value="1"/>
</dbReference>
<evidence type="ECO:0000256" key="19">
    <source>
        <dbReference type="ARBA" id="ARBA00023136"/>
    </source>
</evidence>
<dbReference type="InterPro" id="IPR050396">
    <property type="entry name" value="Glycosyltr_51/Transpeptidase"/>
</dbReference>
<keyword evidence="18" id="KW-1133">Transmembrane helix</keyword>
<evidence type="ECO:0000256" key="7">
    <source>
        <dbReference type="ARBA" id="ARBA00018638"/>
    </source>
</evidence>
<comment type="function">
    <text evidence="1">Cell wall formation. Synthesis of cross-linked peptidoglycan from the lipid intermediates. The enzyme has a penicillin-insensitive transglycosylase N-terminal domain (formation of linear glycan strands) and a penicillin-sensitive transpeptidase C-terminal domain (cross-linking of the peptide subunits).</text>
</comment>
<keyword evidence="16" id="KW-0735">Signal-anchor</keyword>
<dbReference type="EC" id="2.4.99.28" evidence="24"/>
<comment type="caution">
    <text evidence="28">The sequence shown here is derived from an EMBL/GenBank/DDBJ whole genome shotgun (WGS) entry which is preliminary data.</text>
</comment>
<dbReference type="InterPro" id="IPR036950">
    <property type="entry name" value="PBP_transglycosylase"/>
</dbReference>
<evidence type="ECO:0000256" key="9">
    <source>
        <dbReference type="ARBA" id="ARBA00022645"/>
    </source>
</evidence>
<evidence type="ECO:0000256" key="1">
    <source>
        <dbReference type="ARBA" id="ARBA00002624"/>
    </source>
</evidence>
<dbReference type="Gene3D" id="1.10.3810.10">
    <property type="entry name" value="Biosynthetic peptidoglycan transglycosylase-like"/>
    <property type="match status" value="1"/>
</dbReference>
<reference evidence="28 29" key="1">
    <citation type="submission" date="2014-08" db="EMBL/GenBank/DDBJ databases">
        <title>Clostridium innocuum, an unnegligible vancomycin-resistant pathogen causing extra-intestinal infections.</title>
        <authorList>
            <person name="Feng Y."/>
            <person name="Chiu C.-H."/>
        </authorList>
    </citation>
    <scope>NUCLEOTIDE SEQUENCE [LARGE SCALE GENOMIC DNA]</scope>
    <source>
        <strain evidence="28 29">AN88</strain>
    </source>
</reference>
<evidence type="ECO:0000256" key="12">
    <source>
        <dbReference type="ARBA" id="ARBA00022679"/>
    </source>
</evidence>
<evidence type="ECO:0000256" key="23">
    <source>
        <dbReference type="ARBA" id="ARBA00034000"/>
    </source>
</evidence>
<comment type="subcellular location">
    <subcellularLocation>
        <location evidence="2">Cell membrane</location>
        <topology evidence="2">Single-pass type II membrane protein</topology>
    </subcellularLocation>
</comment>
<comment type="pathway">
    <text evidence="26">Glycan biosynthesis.</text>
</comment>
<dbReference type="GO" id="GO:0030288">
    <property type="term" value="C:outer membrane-bounded periplasmic space"/>
    <property type="evidence" value="ECO:0007669"/>
    <property type="project" value="TreeGrafter"/>
</dbReference>
<evidence type="ECO:0000256" key="10">
    <source>
        <dbReference type="ARBA" id="ARBA00022670"/>
    </source>
</evidence>
<keyword evidence="14" id="KW-0378">Hydrolase</keyword>
<evidence type="ECO:0000256" key="20">
    <source>
        <dbReference type="ARBA" id="ARBA00023251"/>
    </source>
</evidence>
<dbReference type="InterPro" id="IPR023346">
    <property type="entry name" value="Lysozyme-like_dom_sf"/>
</dbReference>
<dbReference type="GO" id="GO:0009252">
    <property type="term" value="P:peptidoglycan biosynthetic process"/>
    <property type="evidence" value="ECO:0007669"/>
    <property type="project" value="UniProtKB-KW"/>
</dbReference>
<keyword evidence="11" id="KW-0328">Glycosyltransferase</keyword>
<evidence type="ECO:0000256" key="17">
    <source>
        <dbReference type="ARBA" id="ARBA00022984"/>
    </source>
</evidence>
<evidence type="ECO:0000256" key="5">
    <source>
        <dbReference type="ARBA" id="ARBA00007739"/>
    </source>
</evidence>
<keyword evidence="13" id="KW-0812">Transmembrane</keyword>
<keyword evidence="22" id="KW-0961">Cell wall biogenesis/degradation</keyword>
<accession>A0A099IBF6</accession>
<evidence type="ECO:0000256" key="13">
    <source>
        <dbReference type="ARBA" id="ARBA00022692"/>
    </source>
</evidence>
<dbReference type="GO" id="GO:0009002">
    <property type="term" value="F:serine-type D-Ala-D-Ala carboxypeptidase activity"/>
    <property type="evidence" value="ECO:0007669"/>
    <property type="project" value="UniProtKB-EC"/>
</dbReference>
<dbReference type="RefSeq" id="WP_044903306.1">
    <property type="nucleotide sequence ID" value="NZ_JAJTIR010000012.1"/>
</dbReference>
<comment type="catalytic activity">
    <reaction evidence="23">
        <text>Preferential cleavage: (Ac)2-L-Lys-D-Ala-|-D-Ala. Also transpeptidation of peptidyl-alanyl moieties that are N-acyl substituents of D-alanine.</text>
        <dbReference type="EC" id="3.4.16.4"/>
    </reaction>
</comment>
<dbReference type="GO" id="GO:0008955">
    <property type="term" value="F:peptidoglycan glycosyltransferase activity"/>
    <property type="evidence" value="ECO:0007669"/>
    <property type="project" value="UniProtKB-EC"/>
</dbReference>
<evidence type="ECO:0000256" key="26">
    <source>
        <dbReference type="ARBA" id="ARBA00060592"/>
    </source>
</evidence>
<keyword evidence="12" id="KW-0808">Transferase</keyword>
<keyword evidence="19" id="KW-0472">Membrane</keyword>
<dbReference type="GO" id="GO:0005886">
    <property type="term" value="C:plasma membrane"/>
    <property type="evidence" value="ECO:0007669"/>
    <property type="project" value="UniProtKB-SubCell"/>
</dbReference>
<gene>
    <name evidence="28" type="ORF">CIAN88_00045</name>
</gene>
<dbReference type="EMBL" id="JQIF01000001">
    <property type="protein sequence ID" value="KGJ55005.1"/>
    <property type="molecule type" value="Genomic_DNA"/>
</dbReference>
<dbReference type="InterPro" id="IPR001264">
    <property type="entry name" value="Glyco_trans_51"/>
</dbReference>
<evidence type="ECO:0000256" key="11">
    <source>
        <dbReference type="ARBA" id="ARBA00022676"/>
    </source>
</evidence>
<comment type="catalytic activity">
    <reaction evidence="25">
        <text>[GlcNAc-(1-&gt;4)-Mur2Ac(oyl-L-Ala-gamma-D-Glu-L-Lys-D-Ala-D-Ala)](n)-di-trans,octa-cis-undecaprenyl diphosphate + beta-D-GlcNAc-(1-&gt;4)-Mur2Ac(oyl-L-Ala-gamma-D-Glu-L-Lys-D-Ala-D-Ala)-di-trans,octa-cis-undecaprenyl diphosphate = [GlcNAc-(1-&gt;4)-Mur2Ac(oyl-L-Ala-gamma-D-Glu-L-Lys-D-Ala-D-Ala)](n+1)-di-trans,octa-cis-undecaprenyl diphosphate + di-trans,octa-cis-undecaprenyl diphosphate + H(+)</text>
        <dbReference type="Rhea" id="RHEA:23708"/>
        <dbReference type="Rhea" id="RHEA-COMP:9602"/>
        <dbReference type="Rhea" id="RHEA-COMP:9603"/>
        <dbReference type="ChEBI" id="CHEBI:15378"/>
        <dbReference type="ChEBI" id="CHEBI:58405"/>
        <dbReference type="ChEBI" id="CHEBI:60033"/>
        <dbReference type="ChEBI" id="CHEBI:78435"/>
        <dbReference type="EC" id="2.4.99.28"/>
    </reaction>
</comment>
<protein>
    <recommendedName>
        <fullName evidence="7">Penicillin-binding protein 1A</fullName>
        <ecNumber evidence="24">2.4.99.28</ecNumber>
        <ecNumber evidence="6">3.4.16.4</ecNumber>
    </recommendedName>
</protein>